<gene>
    <name evidence="3" type="primary">LOC113496296</name>
</gene>
<dbReference type="InParanoid" id="A0A7E5VSW8"/>
<dbReference type="GeneID" id="113496296"/>
<reference evidence="3" key="1">
    <citation type="submission" date="2025-08" db="UniProtKB">
        <authorList>
            <consortium name="RefSeq"/>
        </authorList>
    </citation>
    <scope>IDENTIFICATION</scope>
</reference>
<accession>A0A7E5VSW8</accession>
<organism evidence="2 3">
    <name type="scientific">Trichoplusia ni</name>
    <name type="common">Cabbage looper</name>
    <dbReference type="NCBI Taxonomy" id="7111"/>
    <lineage>
        <taxon>Eukaryota</taxon>
        <taxon>Metazoa</taxon>
        <taxon>Ecdysozoa</taxon>
        <taxon>Arthropoda</taxon>
        <taxon>Hexapoda</taxon>
        <taxon>Insecta</taxon>
        <taxon>Pterygota</taxon>
        <taxon>Neoptera</taxon>
        <taxon>Endopterygota</taxon>
        <taxon>Lepidoptera</taxon>
        <taxon>Glossata</taxon>
        <taxon>Ditrysia</taxon>
        <taxon>Noctuoidea</taxon>
        <taxon>Noctuidae</taxon>
        <taxon>Plusiinae</taxon>
        <taxon>Trichoplusia</taxon>
    </lineage>
</organism>
<name>A0A7E5VSW8_TRINI</name>
<evidence type="ECO:0000313" key="2">
    <source>
        <dbReference type="Proteomes" id="UP000322000"/>
    </source>
</evidence>
<keyword evidence="2" id="KW-1185">Reference proteome</keyword>
<protein>
    <submittedName>
        <fullName evidence="3">Cuticle protein 12.5-like</fullName>
    </submittedName>
</protein>
<dbReference type="Proteomes" id="UP000322000">
    <property type="component" value="Chromosome 1"/>
</dbReference>
<dbReference type="RefSeq" id="XP_026731251.1">
    <property type="nucleotide sequence ID" value="XM_026875450.1"/>
</dbReference>
<keyword evidence="1" id="KW-0732">Signal</keyword>
<dbReference type="KEGG" id="tnl:113496296"/>
<proteinExistence type="predicted"/>
<feature type="chain" id="PRO_5028991648" evidence="1">
    <location>
        <begin position="21"/>
        <end position="140"/>
    </location>
</feature>
<evidence type="ECO:0000256" key="1">
    <source>
        <dbReference type="SAM" id="SignalP"/>
    </source>
</evidence>
<dbReference type="CTD" id="100379477"/>
<sequence>MFTFKSIVLIAAAFTIGAECSGVAVPAAPLVAPAAVGYAHAVPQNIPPYAAQVSVVNRALNPLVAAPFAAPYAAPLAAGPYAAGPYAAGPYFAGPGPVIPAPYAAPAALAAPAAYAAPFPYAASPFIRASPYGYAPAFVR</sequence>
<evidence type="ECO:0000313" key="3">
    <source>
        <dbReference type="RefSeq" id="XP_026731251.1"/>
    </source>
</evidence>
<feature type="signal peptide" evidence="1">
    <location>
        <begin position="1"/>
        <end position="20"/>
    </location>
</feature>
<dbReference type="AlphaFoldDB" id="A0A7E5VSW8"/>